<gene>
    <name evidence="5" type="ORF">NEMVEDRAFT_v1g245329</name>
</gene>
<dbReference type="PROSITE" id="PS50062">
    <property type="entry name" value="BCL2_FAMILY"/>
    <property type="match status" value="1"/>
</dbReference>
<evidence type="ECO:0000313" key="5">
    <source>
        <dbReference type="EMBL" id="EDO36803.1"/>
    </source>
</evidence>
<dbReference type="AlphaFoldDB" id="A7SHM0"/>
<feature type="domain" description="Bcl-2 Bcl-2 homology region 1-3" evidence="4">
    <location>
        <begin position="194"/>
        <end position="296"/>
    </location>
</feature>
<feature type="compositionally biased region" description="Basic residues" evidence="3">
    <location>
        <begin position="330"/>
        <end position="341"/>
    </location>
</feature>
<dbReference type="InterPro" id="IPR002475">
    <property type="entry name" value="Bcl2-like"/>
</dbReference>
<dbReference type="GO" id="GO:0097192">
    <property type="term" value="P:extrinsic apoptotic signaling pathway in absence of ligand"/>
    <property type="evidence" value="ECO:0000318"/>
    <property type="project" value="GO_Central"/>
</dbReference>
<dbReference type="SMART" id="SM00337">
    <property type="entry name" value="BCL"/>
    <property type="match status" value="1"/>
</dbReference>
<evidence type="ECO:0000256" key="2">
    <source>
        <dbReference type="ARBA" id="ARBA00022703"/>
    </source>
</evidence>
<name>A7SHM0_NEMVE</name>
<dbReference type="Proteomes" id="UP000001593">
    <property type="component" value="Unassembled WGS sequence"/>
</dbReference>
<dbReference type="EMBL" id="DS469661">
    <property type="protein sequence ID" value="EDO36803.1"/>
    <property type="molecule type" value="Genomic_DNA"/>
</dbReference>
<dbReference type="PANTHER" id="PTHR15758:SF2">
    <property type="entry name" value="BCL-2-LIKE PROTEIN 13"/>
    <property type="match status" value="1"/>
</dbReference>
<dbReference type="CDD" id="cd06845">
    <property type="entry name" value="Bcl-2_like"/>
    <property type="match status" value="1"/>
</dbReference>
<dbReference type="GO" id="GO:0043065">
    <property type="term" value="P:positive regulation of apoptotic process"/>
    <property type="evidence" value="ECO:0000318"/>
    <property type="project" value="GO_Central"/>
</dbReference>
<dbReference type="SUPFAM" id="SSF56854">
    <property type="entry name" value="Bcl-2 inhibitors of programmed cell death"/>
    <property type="match status" value="1"/>
</dbReference>
<dbReference type="InterPro" id="IPR046371">
    <property type="entry name" value="Bcl-2_BH1-3"/>
</dbReference>
<reference evidence="5 6" key="1">
    <citation type="journal article" date="2007" name="Science">
        <title>Sea anemone genome reveals ancestral eumetazoan gene repertoire and genomic organization.</title>
        <authorList>
            <person name="Putnam N.H."/>
            <person name="Srivastava M."/>
            <person name="Hellsten U."/>
            <person name="Dirks B."/>
            <person name="Chapman J."/>
            <person name="Salamov A."/>
            <person name="Terry A."/>
            <person name="Shapiro H."/>
            <person name="Lindquist E."/>
            <person name="Kapitonov V.V."/>
            <person name="Jurka J."/>
            <person name="Genikhovich G."/>
            <person name="Grigoriev I.V."/>
            <person name="Lucas S.M."/>
            <person name="Steele R.E."/>
            <person name="Finnerty J.R."/>
            <person name="Technau U."/>
            <person name="Martindale M.Q."/>
            <person name="Rokhsar D.S."/>
        </authorList>
    </citation>
    <scope>NUCLEOTIDE SEQUENCE [LARGE SCALE GENOMIC DNA]</scope>
    <source>
        <strain evidence="6">CH2 X CH6</strain>
    </source>
</reference>
<dbReference type="InParanoid" id="A7SHM0"/>
<keyword evidence="6" id="KW-1185">Reference proteome</keyword>
<dbReference type="InterPro" id="IPR026298">
    <property type="entry name" value="Bcl-2_fam"/>
</dbReference>
<dbReference type="OMA" id="VGWSKVA"/>
<protein>
    <recommendedName>
        <fullName evidence="4">Bcl-2 Bcl-2 homology region 1-3 domain-containing protein</fullName>
    </recommendedName>
</protein>
<accession>A7SHM0</accession>
<sequence>MPDTDEEWKQYQVFRETADSEEEMEKIHRGNLNQNLAGRRTASVERLKEETRLVLLDFLGALPPEKLTARNLTVSEHRPERLKQALKLSKSPSDAASYENRRQKFQNMAAPLRRKLSLNLKQEIENFDRRSQLRKSPTSPWYKNCNHLKIRARRFDAPKFRNRPNNLNIQPHYPEHHVLPSPVLSPEGRVAAMLDKIGQEIMESYPHLLDESMEITKDWDLRCITYEDFQAAARKVTLDNKLVGWSKVALLCFFAREIAMECSEELDDKELIQLAEYTVRFIEETTGEWIERQGGWAGIELEEDIILNAESLAVKYREHHENSPEERKLRQARRISGRRSNRNSGINTDTSSWNNWAKYGIAAIAVGMGVCYSMIRH</sequence>
<organism evidence="5 6">
    <name type="scientific">Nematostella vectensis</name>
    <name type="common">Starlet sea anemone</name>
    <dbReference type="NCBI Taxonomy" id="45351"/>
    <lineage>
        <taxon>Eukaryota</taxon>
        <taxon>Metazoa</taxon>
        <taxon>Cnidaria</taxon>
        <taxon>Anthozoa</taxon>
        <taxon>Hexacorallia</taxon>
        <taxon>Actiniaria</taxon>
        <taxon>Edwardsiidae</taxon>
        <taxon>Nematostella</taxon>
    </lineage>
</organism>
<keyword evidence="2" id="KW-0053">Apoptosis</keyword>
<feature type="region of interest" description="Disordered" evidence="3">
    <location>
        <begin position="323"/>
        <end position="346"/>
    </location>
</feature>
<dbReference type="Pfam" id="PF00452">
    <property type="entry name" value="Bcl-2"/>
    <property type="match status" value="1"/>
</dbReference>
<dbReference type="HOGENOM" id="CLU_734258_0_0_1"/>
<comment type="similarity">
    <text evidence="1">Belongs to the Bcl-2 family.</text>
</comment>
<dbReference type="InterPro" id="IPR042398">
    <property type="entry name" value="BCL2L13"/>
</dbReference>
<dbReference type="GO" id="GO:0008630">
    <property type="term" value="P:intrinsic apoptotic signaling pathway in response to DNA damage"/>
    <property type="evidence" value="ECO:0000318"/>
    <property type="project" value="GO_Central"/>
</dbReference>
<evidence type="ECO:0000313" key="6">
    <source>
        <dbReference type="Proteomes" id="UP000001593"/>
    </source>
</evidence>
<dbReference type="Gene3D" id="1.10.437.10">
    <property type="entry name" value="Blc2-like"/>
    <property type="match status" value="1"/>
</dbReference>
<dbReference type="InterPro" id="IPR036834">
    <property type="entry name" value="Bcl-2-like_sf"/>
</dbReference>
<evidence type="ECO:0000256" key="1">
    <source>
        <dbReference type="ARBA" id="ARBA00009458"/>
    </source>
</evidence>
<proteinExistence type="inferred from homology"/>
<dbReference type="GO" id="GO:0015267">
    <property type="term" value="F:channel activity"/>
    <property type="evidence" value="ECO:0000318"/>
    <property type="project" value="GO_Central"/>
</dbReference>
<evidence type="ECO:0000259" key="4">
    <source>
        <dbReference type="SMART" id="SM00337"/>
    </source>
</evidence>
<dbReference type="GO" id="GO:0005741">
    <property type="term" value="C:mitochondrial outer membrane"/>
    <property type="evidence" value="ECO:0000318"/>
    <property type="project" value="GO_Central"/>
</dbReference>
<evidence type="ECO:0000256" key="3">
    <source>
        <dbReference type="SAM" id="MobiDB-lite"/>
    </source>
</evidence>
<dbReference type="GO" id="GO:0001836">
    <property type="term" value="P:release of cytochrome c from mitochondria"/>
    <property type="evidence" value="ECO:0000318"/>
    <property type="project" value="GO_Central"/>
</dbReference>
<dbReference type="PANTHER" id="PTHR15758">
    <property type="entry name" value="BCL-2-LIKE PROTEIN 13"/>
    <property type="match status" value="1"/>
</dbReference>